<comment type="caution">
    <text evidence="1">The sequence shown here is derived from an EMBL/GenBank/DDBJ whole genome shotgun (WGS) entry which is preliminary data.</text>
</comment>
<protein>
    <submittedName>
        <fullName evidence="1">Uncharacterized protein</fullName>
    </submittedName>
</protein>
<gene>
    <name evidence="1" type="ORF">SDC9_196471</name>
</gene>
<reference evidence="1" key="1">
    <citation type="submission" date="2019-08" db="EMBL/GenBank/DDBJ databases">
        <authorList>
            <person name="Kucharzyk K."/>
            <person name="Murdoch R.W."/>
            <person name="Higgins S."/>
            <person name="Loffler F."/>
        </authorList>
    </citation>
    <scope>NUCLEOTIDE SEQUENCE</scope>
</reference>
<evidence type="ECO:0000313" key="1">
    <source>
        <dbReference type="EMBL" id="MPN48859.1"/>
    </source>
</evidence>
<accession>A0A645IEH9</accession>
<dbReference type="EMBL" id="VSSQ01111555">
    <property type="protein sequence ID" value="MPN48859.1"/>
    <property type="molecule type" value="Genomic_DNA"/>
</dbReference>
<dbReference type="AlphaFoldDB" id="A0A645IEH9"/>
<organism evidence="1">
    <name type="scientific">bioreactor metagenome</name>
    <dbReference type="NCBI Taxonomy" id="1076179"/>
    <lineage>
        <taxon>unclassified sequences</taxon>
        <taxon>metagenomes</taxon>
        <taxon>ecological metagenomes</taxon>
    </lineage>
</organism>
<name>A0A645IEH9_9ZZZZ</name>
<proteinExistence type="predicted"/>
<sequence>MFYVFIGELVQIIEKNDRRCPRYCLGKHRLNRIDELSIGLIFATNEHCSTAGTGQAIGHESFAHSRFPMQKQTLGQLHPKFVVRSAVF</sequence>